<keyword evidence="6" id="KW-0808">Transferase</keyword>
<dbReference type="GO" id="GO:0071555">
    <property type="term" value="P:cell wall organization"/>
    <property type="evidence" value="ECO:0007669"/>
    <property type="project" value="UniProtKB-KW"/>
</dbReference>
<keyword evidence="6" id="KW-0573">Peptidoglycan synthesis</keyword>
<evidence type="ECO:0000256" key="4">
    <source>
        <dbReference type="ARBA" id="ARBA00022989"/>
    </source>
</evidence>
<keyword evidence="3 6" id="KW-0133">Cell shape</keyword>
<feature type="transmembrane region" description="Helical" evidence="6">
    <location>
        <begin position="271"/>
        <end position="291"/>
    </location>
</feature>
<keyword evidence="6" id="KW-0961">Cell wall biogenesis/degradation</keyword>
<keyword evidence="2 6" id="KW-0812">Transmembrane</keyword>
<evidence type="ECO:0000256" key="6">
    <source>
        <dbReference type="HAMAP-Rule" id="MF_02079"/>
    </source>
</evidence>
<dbReference type="Pfam" id="PF01098">
    <property type="entry name" value="FTSW_RODA_SPOVE"/>
    <property type="match status" value="1"/>
</dbReference>
<feature type="transmembrane region" description="Helical" evidence="6">
    <location>
        <begin position="303"/>
        <end position="325"/>
    </location>
</feature>
<dbReference type="EMBL" id="QZAA01000033">
    <property type="protein sequence ID" value="RQD78185.1"/>
    <property type="molecule type" value="Genomic_DNA"/>
</dbReference>
<accession>A0A424YII9</accession>
<dbReference type="Proteomes" id="UP000285138">
    <property type="component" value="Unassembled WGS sequence"/>
</dbReference>
<feature type="transmembrane region" description="Helical" evidence="6">
    <location>
        <begin position="103"/>
        <end position="126"/>
    </location>
</feature>
<organism evidence="7 8">
    <name type="scientific">Candidatus Syntrophonatronum acetioxidans</name>
    <dbReference type="NCBI Taxonomy" id="1795816"/>
    <lineage>
        <taxon>Bacteria</taxon>
        <taxon>Bacillati</taxon>
        <taxon>Bacillota</taxon>
        <taxon>Clostridia</taxon>
        <taxon>Eubacteriales</taxon>
        <taxon>Syntrophomonadaceae</taxon>
        <taxon>Candidatus Syntrophonatronum</taxon>
    </lineage>
</organism>
<feature type="transmembrane region" description="Helical" evidence="6">
    <location>
        <begin position="48"/>
        <end position="67"/>
    </location>
</feature>
<feature type="transmembrane region" description="Helical" evidence="6">
    <location>
        <begin position="183"/>
        <end position="202"/>
    </location>
</feature>
<dbReference type="EC" id="2.4.99.28" evidence="6"/>
<reference evidence="7 8" key="1">
    <citation type="submission" date="2018-08" db="EMBL/GenBank/DDBJ databases">
        <title>The metabolism and importance of syntrophic acetate oxidation coupled to methane or sulfide production in haloalkaline environments.</title>
        <authorList>
            <person name="Timmers P.H.A."/>
            <person name="Vavourakis C.D."/>
            <person name="Sorokin D.Y."/>
            <person name="Sinninghe Damste J.S."/>
            <person name="Muyzer G."/>
            <person name="Stams A.J.M."/>
            <person name="Plugge C.M."/>
        </authorList>
    </citation>
    <scope>NUCLEOTIDE SEQUENCE [LARGE SCALE GENOMIC DNA]</scope>
    <source>
        <strain evidence="7">MSAO_Bac1</strain>
    </source>
</reference>
<evidence type="ECO:0000256" key="2">
    <source>
        <dbReference type="ARBA" id="ARBA00022692"/>
    </source>
</evidence>
<dbReference type="InterPro" id="IPR011923">
    <property type="entry name" value="RodA/MrdB"/>
</dbReference>
<keyword evidence="5 6" id="KW-0472">Membrane</keyword>
<keyword evidence="6" id="KW-1003">Cell membrane</keyword>
<comment type="pathway">
    <text evidence="6">Cell wall biogenesis; peptidoglycan biosynthesis.</text>
</comment>
<comment type="similarity">
    <text evidence="6">Belongs to the SEDS family. MrdB/RodA subfamily.</text>
</comment>
<dbReference type="PANTHER" id="PTHR30474:SF1">
    <property type="entry name" value="PEPTIDOGLYCAN GLYCOSYLTRANSFERASE MRDB"/>
    <property type="match status" value="1"/>
</dbReference>
<feature type="transmembrane region" description="Helical" evidence="6">
    <location>
        <begin position="337"/>
        <end position="360"/>
    </location>
</feature>
<dbReference type="GO" id="GO:0008955">
    <property type="term" value="F:peptidoglycan glycosyltransferase activity"/>
    <property type="evidence" value="ECO:0007669"/>
    <property type="project" value="UniProtKB-UniRule"/>
</dbReference>
<comment type="catalytic activity">
    <reaction evidence="6">
        <text>[GlcNAc-(1-&gt;4)-Mur2Ac(oyl-L-Ala-gamma-D-Glu-L-Lys-D-Ala-D-Ala)](n)-di-trans,octa-cis-undecaprenyl diphosphate + beta-D-GlcNAc-(1-&gt;4)-Mur2Ac(oyl-L-Ala-gamma-D-Glu-L-Lys-D-Ala-D-Ala)-di-trans,octa-cis-undecaprenyl diphosphate = [GlcNAc-(1-&gt;4)-Mur2Ac(oyl-L-Ala-gamma-D-Glu-L-Lys-D-Ala-D-Ala)](n+1)-di-trans,octa-cis-undecaprenyl diphosphate + di-trans,octa-cis-undecaprenyl diphosphate + H(+)</text>
        <dbReference type="Rhea" id="RHEA:23708"/>
        <dbReference type="Rhea" id="RHEA-COMP:9602"/>
        <dbReference type="Rhea" id="RHEA-COMP:9603"/>
        <dbReference type="ChEBI" id="CHEBI:15378"/>
        <dbReference type="ChEBI" id="CHEBI:58405"/>
        <dbReference type="ChEBI" id="CHEBI:60033"/>
        <dbReference type="ChEBI" id="CHEBI:78435"/>
        <dbReference type="EC" id="2.4.99.28"/>
    </reaction>
</comment>
<dbReference type="GO" id="GO:0005886">
    <property type="term" value="C:plasma membrane"/>
    <property type="evidence" value="ECO:0007669"/>
    <property type="project" value="UniProtKB-SubCell"/>
</dbReference>
<name>A0A424YII9_9FIRM</name>
<dbReference type="GO" id="GO:0008360">
    <property type="term" value="P:regulation of cell shape"/>
    <property type="evidence" value="ECO:0007669"/>
    <property type="project" value="UniProtKB-KW"/>
</dbReference>
<comment type="function">
    <text evidence="6">Peptidoglycan polymerase that is essential for cell wall elongation.</text>
</comment>
<comment type="caution">
    <text evidence="7">The sequence shown here is derived from an EMBL/GenBank/DDBJ whole genome shotgun (WGS) entry which is preliminary data.</text>
</comment>
<feature type="transmembrane region" description="Helical" evidence="6">
    <location>
        <begin position="161"/>
        <end position="178"/>
    </location>
</feature>
<dbReference type="InterPro" id="IPR001182">
    <property type="entry name" value="FtsW/RodA"/>
</dbReference>
<dbReference type="GO" id="GO:0032153">
    <property type="term" value="C:cell division site"/>
    <property type="evidence" value="ECO:0007669"/>
    <property type="project" value="TreeGrafter"/>
</dbReference>
<dbReference type="AlphaFoldDB" id="A0A424YII9"/>
<sequence length="367" mass="41236">MFERKIWRNFDYILLFITLIICAYGLVIISSATYTSSADPFFYVRRQLIWLGAGLLGIFLIVSIDYSNFGRLSRYLYVGNIILLVLVLFIGRETGGSQRWIDLGFFLLQPSEVAKLIVIVTLARFLELREGDMDRVSNLFLAFVHISIPMFLIFLQPDLGTSLVFIAILFIMLFLAGAKIKHLLITIFTGVMVGGPLLWMNLKDYQKMRLVVFTNPELDPLNYGYQIIQSVIAIGSGQLWGKGLYQGSQNMYDFLPAQHTDFIFSVLGEELGFVGAALLLFLYLLLIYRILKISTSSKDTFGFLICVGVASMFLFQVLVNIGMAVSIMPVTGLPLPFMSYGGSSLLVNLLAIGLVLNVGLRRQKIMF</sequence>
<gene>
    <name evidence="6 7" type="primary">rodA</name>
    <name evidence="7" type="ORF">D5R97_00810</name>
</gene>
<evidence type="ECO:0000313" key="7">
    <source>
        <dbReference type="EMBL" id="RQD78185.1"/>
    </source>
</evidence>
<dbReference type="GO" id="GO:0015648">
    <property type="term" value="F:lipid-linked peptidoglycan transporter activity"/>
    <property type="evidence" value="ECO:0007669"/>
    <property type="project" value="TreeGrafter"/>
</dbReference>
<dbReference type="HAMAP" id="MF_02079">
    <property type="entry name" value="PGT_RodA"/>
    <property type="match status" value="1"/>
</dbReference>
<evidence type="ECO:0000256" key="3">
    <source>
        <dbReference type="ARBA" id="ARBA00022960"/>
    </source>
</evidence>
<dbReference type="GO" id="GO:0009252">
    <property type="term" value="P:peptidoglycan biosynthetic process"/>
    <property type="evidence" value="ECO:0007669"/>
    <property type="project" value="UniProtKB-UniRule"/>
</dbReference>
<evidence type="ECO:0000256" key="5">
    <source>
        <dbReference type="ARBA" id="ARBA00023136"/>
    </source>
</evidence>
<proteinExistence type="inferred from homology"/>
<evidence type="ECO:0000256" key="1">
    <source>
        <dbReference type="ARBA" id="ARBA00004141"/>
    </source>
</evidence>
<evidence type="ECO:0000313" key="8">
    <source>
        <dbReference type="Proteomes" id="UP000285138"/>
    </source>
</evidence>
<keyword evidence="6" id="KW-0328">Glycosyltransferase</keyword>
<dbReference type="PANTHER" id="PTHR30474">
    <property type="entry name" value="CELL CYCLE PROTEIN"/>
    <property type="match status" value="1"/>
</dbReference>
<protein>
    <recommendedName>
        <fullName evidence="6">Peptidoglycan glycosyltransferase RodA</fullName>
        <shortName evidence="6">PGT</shortName>
        <ecNumber evidence="6">2.4.99.28</ecNumber>
    </recommendedName>
    <alternativeName>
        <fullName evidence="6">Cell elongation protein RodA</fullName>
    </alternativeName>
    <alternativeName>
        <fullName evidence="6">Cell wall polymerase</fullName>
    </alternativeName>
    <alternativeName>
        <fullName evidence="6">Peptidoglycan polymerase</fullName>
        <shortName evidence="6">PG polymerase</shortName>
    </alternativeName>
</protein>
<dbReference type="GO" id="GO:0051301">
    <property type="term" value="P:cell division"/>
    <property type="evidence" value="ECO:0007669"/>
    <property type="project" value="InterPro"/>
</dbReference>
<dbReference type="UniPathway" id="UPA00219"/>
<keyword evidence="4 6" id="KW-1133">Transmembrane helix</keyword>
<feature type="transmembrane region" description="Helical" evidence="6">
    <location>
        <begin position="74"/>
        <end position="91"/>
    </location>
</feature>
<feature type="transmembrane region" description="Helical" evidence="6">
    <location>
        <begin position="12"/>
        <end position="36"/>
    </location>
</feature>
<dbReference type="NCBIfam" id="TIGR02210">
    <property type="entry name" value="rodA_shape"/>
    <property type="match status" value="1"/>
</dbReference>
<feature type="transmembrane region" description="Helical" evidence="6">
    <location>
        <begin position="138"/>
        <end position="155"/>
    </location>
</feature>
<comment type="subcellular location">
    <subcellularLocation>
        <location evidence="6">Cell membrane</location>
        <topology evidence="6">Multi-pass membrane protein</topology>
    </subcellularLocation>
    <subcellularLocation>
        <location evidence="1">Membrane</location>
        <topology evidence="1">Multi-pass membrane protein</topology>
    </subcellularLocation>
</comment>